<dbReference type="GO" id="GO:0003955">
    <property type="term" value="F:NAD(P)H dehydrogenase (quinone) activity"/>
    <property type="evidence" value="ECO:0007669"/>
    <property type="project" value="TreeGrafter"/>
</dbReference>
<name>A0A445H6C8_GLYSO</name>
<reference evidence="2 3" key="1">
    <citation type="submission" date="2018-09" db="EMBL/GenBank/DDBJ databases">
        <title>A high-quality reference genome of wild soybean provides a powerful tool to mine soybean genomes.</title>
        <authorList>
            <person name="Xie M."/>
            <person name="Chung C.Y.L."/>
            <person name="Li M.-W."/>
            <person name="Wong F.-L."/>
            <person name="Chan T.-F."/>
            <person name="Lam H.-M."/>
        </authorList>
    </citation>
    <scope>NUCLEOTIDE SEQUENCE [LARGE SCALE GENOMIC DNA]</scope>
    <source>
        <strain evidence="3">cv. W05</strain>
        <tissue evidence="2">Hypocotyl of etiolated seedlings</tissue>
    </source>
</reference>
<dbReference type="PANTHER" id="PTHR30546:SF3">
    <property type="entry name" value="NAD(P)H DEHYDROGENASE (QUINONE) FQR1-LIKE 2-RELATED"/>
    <property type="match status" value="1"/>
</dbReference>
<dbReference type="SUPFAM" id="SSF52218">
    <property type="entry name" value="Flavoproteins"/>
    <property type="match status" value="1"/>
</dbReference>
<keyword evidence="3" id="KW-1185">Reference proteome</keyword>
<dbReference type="PANTHER" id="PTHR30546">
    <property type="entry name" value="FLAVODOXIN-RELATED PROTEIN WRBA-RELATED"/>
    <property type="match status" value="1"/>
</dbReference>
<dbReference type="InterPro" id="IPR029039">
    <property type="entry name" value="Flavoprotein-like_sf"/>
</dbReference>
<accession>A0A445H6C8</accession>
<gene>
    <name evidence="2" type="ORF">D0Y65_038611</name>
</gene>
<evidence type="ECO:0000313" key="3">
    <source>
        <dbReference type="Proteomes" id="UP000289340"/>
    </source>
</evidence>
<dbReference type="AlphaFoldDB" id="A0A445H6C8"/>
<dbReference type="EMBL" id="QZWG01000014">
    <property type="protein sequence ID" value="RZB68901.1"/>
    <property type="molecule type" value="Genomic_DNA"/>
</dbReference>
<organism evidence="2 3">
    <name type="scientific">Glycine soja</name>
    <name type="common">Wild soybean</name>
    <dbReference type="NCBI Taxonomy" id="3848"/>
    <lineage>
        <taxon>Eukaryota</taxon>
        <taxon>Viridiplantae</taxon>
        <taxon>Streptophyta</taxon>
        <taxon>Embryophyta</taxon>
        <taxon>Tracheophyta</taxon>
        <taxon>Spermatophyta</taxon>
        <taxon>Magnoliopsida</taxon>
        <taxon>eudicotyledons</taxon>
        <taxon>Gunneridae</taxon>
        <taxon>Pentapetalae</taxon>
        <taxon>rosids</taxon>
        <taxon>fabids</taxon>
        <taxon>Fabales</taxon>
        <taxon>Fabaceae</taxon>
        <taxon>Papilionoideae</taxon>
        <taxon>50 kb inversion clade</taxon>
        <taxon>NPAAA clade</taxon>
        <taxon>indigoferoid/millettioid clade</taxon>
        <taxon>Phaseoleae</taxon>
        <taxon>Glycine</taxon>
        <taxon>Glycine subgen. Soja</taxon>
    </lineage>
</organism>
<dbReference type="Proteomes" id="UP000289340">
    <property type="component" value="Chromosome 14"/>
</dbReference>
<evidence type="ECO:0000256" key="1">
    <source>
        <dbReference type="ARBA" id="ARBA00006961"/>
    </source>
</evidence>
<comment type="similarity">
    <text evidence="1">Belongs to the WrbA family.</text>
</comment>
<dbReference type="Gene3D" id="3.40.50.360">
    <property type="match status" value="1"/>
</dbReference>
<protein>
    <submittedName>
        <fullName evidence="2">Putative NAD(P)H dehydrogenase (Quinone) FQR1-like 2</fullName>
    </submittedName>
</protein>
<evidence type="ECO:0000313" key="2">
    <source>
        <dbReference type="EMBL" id="RZB68901.1"/>
    </source>
</evidence>
<sequence length="98" mass="11261">MRASPKDDAIPEITMAELTAADGVLFGFPMRYGSMAVQMKAFFDSTRHLWEPQRVSISQKLAESTLLILLDWIRMKLMMESQCLRESRYVDKSSSQLK</sequence>
<proteinExistence type="inferred from homology"/>
<dbReference type="GO" id="GO:0016020">
    <property type="term" value="C:membrane"/>
    <property type="evidence" value="ECO:0007669"/>
    <property type="project" value="TreeGrafter"/>
</dbReference>
<comment type="caution">
    <text evidence="2">The sequence shown here is derived from an EMBL/GenBank/DDBJ whole genome shotgun (WGS) entry which is preliminary data.</text>
</comment>